<protein>
    <submittedName>
        <fullName evidence="3">HDOD domain-containing protein</fullName>
    </submittedName>
</protein>
<dbReference type="PROSITE" id="PS50887">
    <property type="entry name" value="GGDEF"/>
    <property type="match status" value="1"/>
</dbReference>
<dbReference type="PROSITE" id="PS51833">
    <property type="entry name" value="HDOD"/>
    <property type="match status" value="1"/>
</dbReference>
<dbReference type="PANTHER" id="PTHR33525:SF3">
    <property type="entry name" value="RIBONUCLEASE Y"/>
    <property type="match status" value="1"/>
</dbReference>
<evidence type="ECO:0000259" key="1">
    <source>
        <dbReference type="PROSITE" id="PS50887"/>
    </source>
</evidence>
<organism evidence="3 4">
    <name type="scientific">Desulfobacter latus</name>
    <dbReference type="NCBI Taxonomy" id="2292"/>
    <lineage>
        <taxon>Bacteria</taxon>
        <taxon>Pseudomonadati</taxon>
        <taxon>Thermodesulfobacteriota</taxon>
        <taxon>Desulfobacteria</taxon>
        <taxon>Desulfobacterales</taxon>
        <taxon>Desulfobacteraceae</taxon>
        <taxon>Desulfobacter</taxon>
    </lineage>
</organism>
<dbReference type="SUPFAM" id="SSF55781">
    <property type="entry name" value="GAF domain-like"/>
    <property type="match status" value="1"/>
</dbReference>
<evidence type="ECO:0000259" key="2">
    <source>
        <dbReference type="PROSITE" id="PS51833"/>
    </source>
</evidence>
<dbReference type="Gene3D" id="1.10.3210.10">
    <property type="entry name" value="Hypothetical protein af1432"/>
    <property type="match status" value="1"/>
</dbReference>
<dbReference type="InterPro" id="IPR006675">
    <property type="entry name" value="HDIG_dom"/>
</dbReference>
<dbReference type="Gene3D" id="3.30.70.270">
    <property type="match status" value="1"/>
</dbReference>
<dbReference type="InterPro" id="IPR000160">
    <property type="entry name" value="GGDEF_dom"/>
</dbReference>
<dbReference type="SMART" id="SM00065">
    <property type="entry name" value="GAF"/>
    <property type="match status" value="1"/>
</dbReference>
<dbReference type="NCBIfam" id="TIGR00277">
    <property type="entry name" value="HDIG"/>
    <property type="match status" value="1"/>
</dbReference>
<dbReference type="AlphaFoldDB" id="A0A850SWA0"/>
<dbReference type="InterPro" id="IPR043128">
    <property type="entry name" value="Rev_trsase/Diguanyl_cyclase"/>
</dbReference>
<reference evidence="3 4" key="1">
    <citation type="submission" date="2020-06" db="EMBL/GenBank/DDBJ databases">
        <title>High-quality draft genome of sulfate reducer Desulfobacter latus type strain AcrS2 isolated from marine sediment.</title>
        <authorList>
            <person name="Hoppe M."/>
            <person name="Larsen C.K."/>
            <person name="Marshall I.P.G."/>
            <person name="Schramm A."/>
            <person name="Marietou A.G."/>
        </authorList>
    </citation>
    <scope>NUCLEOTIDE SEQUENCE [LARGE SCALE GENOMIC DNA]</scope>
    <source>
        <strain evidence="3 4">AcRS2</strain>
    </source>
</reference>
<dbReference type="CDD" id="cd00077">
    <property type="entry name" value="HDc"/>
    <property type="match status" value="1"/>
</dbReference>
<dbReference type="Pfam" id="PF00990">
    <property type="entry name" value="GGDEF"/>
    <property type="match status" value="1"/>
</dbReference>
<comment type="caution">
    <text evidence="3">The sequence shown here is derived from an EMBL/GenBank/DDBJ whole genome shotgun (WGS) entry which is preliminary data.</text>
</comment>
<name>A0A850SWA0_9BACT</name>
<dbReference type="InterPro" id="IPR013976">
    <property type="entry name" value="HDOD"/>
</dbReference>
<sequence length="800" mass="90126">MSDKLNLPSQSDIQAVLTLDRDTLPSFPQVAAKLLEISKDDTVPLAELTKIVETDPGISIRVLELVNSAFYGLGRKVTSLSDAVVILGLDEIKKLALTIAIFEKIFKTGHTKEFNRLMFWRHSLAVAVLSMKIAQKIEYPNPQEAYTAGLLHDVGKIFLDLQGHRDYGEFIRNLSESTDLVIEKERSEIGLGHDDIGAFFCDRWQLPENLVLVVKYHHQPFENHDLSEDEKKLIAIVCMANFLCWIQGMGSFDFIRPPILAPEVEACINPEKVDIINCILDMNKEIEQISAFYQFVFPSVNQLKENLLWANIKLSRANTKYYYQGDPTNRTQNTSLSHDKRLPSDIGFEIGKAMSKANTVKDVLGIVMYQVGCIFEPCHWSILLKDPKTGDMIFSVVVGTNSKLLQGVRLPKGEGIAGYVMETGTPLVVDDVTKDKRFSNWVDKQTQFKTRSIIATPLKTDDKIFGVIELINRINEQTFSEQDLALLSSIAEYAAIAIERSYYHQALTNLATRDSLTGLKNRCSFERTVSGPDDFQARLGRVFSILILVVDGLTRHYEALGQDKCDKAIKNLAAILNKTKRREDLIFRYADNSFIALLPSTYSDGAQKAQARIKKALAPASVENKQIFSSVTIQTQTMAGEDAGQLKRLVAQALAKTRQPEQESNVPDMQENIQGLVENEIARKEAEETKGTVPEHPQKEGIKNFGKSVSLQGQFKRLKTGEFGKIRVEQVSLSAIGFRISKSHRIHVNDFLDIEFNLDDIKRALIQRRVVVRKIQGNYIYGEFYNPPPYAKNLGFYIFS</sequence>
<dbReference type="Pfam" id="PF01590">
    <property type="entry name" value="GAF"/>
    <property type="match status" value="1"/>
</dbReference>
<gene>
    <name evidence="3" type="ORF">HXW94_05150</name>
</gene>
<dbReference type="InterPro" id="IPR003607">
    <property type="entry name" value="HD/PDEase_dom"/>
</dbReference>
<dbReference type="SUPFAM" id="SSF109604">
    <property type="entry name" value="HD-domain/PDEase-like"/>
    <property type="match status" value="1"/>
</dbReference>
<feature type="domain" description="GGDEF" evidence="1">
    <location>
        <begin position="541"/>
        <end position="671"/>
    </location>
</feature>
<proteinExistence type="predicted"/>
<feature type="domain" description="HDOD" evidence="2">
    <location>
        <begin position="24"/>
        <end position="220"/>
    </location>
</feature>
<dbReference type="SUPFAM" id="SSF55073">
    <property type="entry name" value="Nucleotide cyclase"/>
    <property type="match status" value="1"/>
</dbReference>
<dbReference type="NCBIfam" id="TIGR00254">
    <property type="entry name" value="GGDEF"/>
    <property type="match status" value="1"/>
</dbReference>
<keyword evidence="4" id="KW-1185">Reference proteome</keyword>
<dbReference type="InterPro" id="IPR029787">
    <property type="entry name" value="Nucleotide_cyclase"/>
</dbReference>
<dbReference type="InterPro" id="IPR052340">
    <property type="entry name" value="RNase_Y/CdgJ"/>
</dbReference>
<dbReference type="PANTHER" id="PTHR33525">
    <property type="match status" value="1"/>
</dbReference>
<dbReference type="Gene3D" id="3.30.450.40">
    <property type="match status" value="1"/>
</dbReference>
<dbReference type="InterPro" id="IPR029016">
    <property type="entry name" value="GAF-like_dom_sf"/>
</dbReference>
<accession>A0A850SWA0</accession>
<dbReference type="Proteomes" id="UP000553343">
    <property type="component" value="Unassembled WGS sequence"/>
</dbReference>
<evidence type="ECO:0000313" key="4">
    <source>
        <dbReference type="Proteomes" id="UP000553343"/>
    </source>
</evidence>
<dbReference type="Pfam" id="PF08668">
    <property type="entry name" value="HDOD"/>
    <property type="match status" value="1"/>
</dbReference>
<dbReference type="RefSeq" id="WP_178365836.1">
    <property type="nucleotide sequence ID" value="NZ_JACADJ010000011.1"/>
</dbReference>
<dbReference type="InterPro" id="IPR003018">
    <property type="entry name" value="GAF"/>
</dbReference>
<dbReference type="SMART" id="SM00267">
    <property type="entry name" value="GGDEF"/>
    <property type="match status" value="1"/>
</dbReference>
<evidence type="ECO:0000313" key="3">
    <source>
        <dbReference type="EMBL" id="NWH04380.1"/>
    </source>
</evidence>
<dbReference type="EMBL" id="JACADJ010000011">
    <property type="protein sequence ID" value="NWH04380.1"/>
    <property type="molecule type" value="Genomic_DNA"/>
</dbReference>